<dbReference type="RefSeq" id="XP_038748313.1">
    <property type="nucleotide sequence ID" value="XM_038886471.1"/>
</dbReference>
<evidence type="ECO:0000256" key="1">
    <source>
        <dbReference type="SAM" id="MobiDB-lite"/>
    </source>
</evidence>
<protein>
    <submittedName>
        <fullName evidence="3">Uncharacterized protein</fullName>
    </submittedName>
</protein>
<organism evidence="3 4">
    <name type="scientific">Colletotrichum karsti</name>
    <dbReference type="NCBI Taxonomy" id="1095194"/>
    <lineage>
        <taxon>Eukaryota</taxon>
        <taxon>Fungi</taxon>
        <taxon>Dikarya</taxon>
        <taxon>Ascomycota</taxon>
        <taxon>Pezizomycotina</taxon>
        <taxon>Sordariomycetes</taxon>
        <taxon>Hypocreomycetidae</taxon>
        <taxon>Glomerellales</taxon>
        <taxon>Glomerellaceae</taxon>
        <taxon>Colletotrichum</taxon>
        <taxon>Colletotrichum boninense species complex</taxon>
    </lineage>
</organism>
<name>A0A9P6LNS6_9PEZI</name>
<reference evidence="3" key="2">
    <citation type="submission" date="2020-11" db="EMBL/GenBank/DDBJ databases">
        <title>Whole genome sequencing of Colletotrichum sp.</title>
        <authorList>
            <person name="Li H."/>
        </authorList>
    </citation>
    <scope>NUCLEOTIDE SEQUENCE</scope>
    <source>
        <strain evidence="3">CkLH20</strain>
    </source>
</reference>
<sequence>MKAAFMPSLKAWCGGLLQLITLSLLIENCLAKGISSPGDRNSDHVVHEADVATIKPLIEPSTSISIFKRGNGRVVTSIGTSYIDVTIPCTASEIPSSVISLLPTQPIQSLSTSAINLPTEGTSITSSSSSKTDAPSLIPTTTPVGTSSGDMVTRTIIISGIVTETSYYTVSPTGGGTLTVTVRDGTKTVTGPANSASTSSSSKKSGALVWVTATAKQTVTEWWDTTNTATVSSSSKAGAPVVVVTQTASAVITELHDTWETIWVSSSSSSPKPTPAPGVPHNFRRAISTNTTHPANSSIQATSQRVVRIRETIFYNEQQHMASVAVYDIGIGGDERSVVTGHVYDQGGPKDLPSDLTLSDPSGASLKMDFTYGFFTIYFESSKGGRVQSWRNWQGRDDGAPGWCENVEYDFKKGVMTREVNCWYTP</sequence>
<feature type="compositionally biased region" description="Low complexity" evidence="1">
    <location>
        <begin position="121"/>
        <end position="136"/>
    </location>
</feature>
<dbReference type="Proteomes" id="UP000781932">
    <property type="component" value="Unassembled WGS sequence"/>
</dbReference>
<feature type="signal peptide" evidence="2">
    <location>
        <begin position="1"/>
        <end position="31"/>
    </location>
</feature>
<gene>
    <name evidence="3" type="ORF">CkaCkLH20_03752</name>
</gene>
<evidence type="ECO:0000313" key="3">
    <source>
        <dbReference type="EMBL" id="KAF9878852.1"/>
    </source>
</evidence>
<keyword evidence="2" id="KW-0732">Signal</keyword>
<evidence type="ECO:0000313" key="4">
    <source>
        <dbReference type="Proteomes" id="UP000781932"/>
    </source>
</evidence>
<feature type="region of interest" description="Disordered" evidence="1">
    <location>
        <begin position="121"/>
        <end position="145"/>
    </location>
</feature>
<dbReference type="EMBL" id="JAATWM020000009">
    <property type="protein sequence ID" value="KAF9878852.1"/>
    <property type="molecule type" value="Genomic_DNA"/>
</dbReference>
<keyword evidence="4" id="KW-1185">Reference proteome</keyword>
<proteinExistence type="predicted"/>
<evidence type="ECO:0000256" key="2">
    <source>
        <dbReference type="SAM" id="SignalP"/>
    </source>
</evidence>
<dbReference type="AlphaFoldDB" id="A0A9P6LNS6"/>
<accession>A0A9P6LNS6</accession>
<comment type="caution">
    <text evidence="3">The sequence shown here is derived from an EMBL/GenBank/DDBJ whole genome shotgun (WGS) entry which is preliminary data.</text>
</comment>
<feature type="chain" id="PRO_5040479703" evidence="2">
    <location>
        <begin position="32"/>
        <end position="426"/>
    </location>
</feature>
<dbReference type="GeneID" id="62159545"/>
<reference evidence="3" key="1">
    <citation type="submission" date="2020-03" db="EMBL/GenBank/DDBJ databases">
        <authorList>
            <person name="He L."/>
        </authorList>
    </citation>
    <scope>NUCLEOTIDE SEQUENCE</scope>
    <source>
        <strain evidence="3">CkLH20</strain>
    </source>
</reference>
<dbReference type="OrthoDB" id="4849625at2759"/>